<dbReference type="OrthoDB" id="2333733at2"/>
<dbReference type="EMBL" id="AZEC01000008">
    <property type="protein sequence ID" value="KRL12456.1"/>
    <property type="molecule type" value="Genomic_DNA"/>
</dbReference>
<evidence type="ECO:0000256" key="1">
    <source>
        <dbReference type="SAM" id="Phobius"/>
    </source>
</evidence>
<dbReference type="RefSeq" id="WP_057820883.1">
    <property type="nucleotide sequence ID" value="NZ_AZEC01000008.1"/>
</dbReference>
<evidence type="ECO:0000313" key="2">
    <source>
        <dbReference type="EMBL" id="KRL12456.1"/>
    </source>
</evidence>
<organism evidence="2 3">
    <name type="scientific">Schleiferilactobacillus perolens DSM 12744</name>
    <dbReference type="NCBI Taxonomy" id="1423792"/>
    <lineage>
        <taxon>Bacteria</taxon>
        <taxon>Bacillati</taxon>
        <taxon>Bacillota</taxon>
        <taxon>Bacilli</taxon>
        <taxon>Lactobacillales</taxon>
        <taxon>Lactobacillaceae</taxon>
        <taxon>Schleiferilactobacillus</taxon>
    </lineage>
</organism>
<proteinExistence type="predicted"/>
<evidence type="ECO:0000313" key="3">
    <source>
        <dbReference type="Proteomes" id="UP000051330"/>
    </source>
</evidence>
<feature type="transmembrane region" description="Helical" evidence="1">
    <location>
        <begin position="36"/>
        <end position="53"/>
    </location>
</feature>
<keyword evidence="1" id="KW-0472">Membrane</keyword>
<dbReference type="PATRIC" id="fig|1423792.3.peg.3126"/>
<gene>
    <name evidence="2" type="ORF">FD09_GL003042</name>
</gene>
<sequence>MRKLWQFLHRIRFALVLIIGGTTIALSRIYSTDLSALGVAVSTIAILAVIHYTDMHERRQ</sequence>
<dbReference type="AlphaFoldDB" id="A0A0R1N830"/>
<comment type="caution">
    <text evidence="2">The sequence shown here is derived from an EMBL/GenBank/DDBJ whole genome shotgun (WGS) entry which is preliminary data.</text>
</comment>
<feature type="transmembrane region" description="Helical" evidence="1">
    <location>
        <begin position="12"/>
        <end position="30"/>
    </location>
</feature>
<reference evidence="2 3" key="1">
    <citation type="journal article" date="2015" name="Genome Announc.">
        <title>Expanding the biotechnology potential of lactobacilli through comparative genomics of 213 strains and associated genera.</title>
        <authorList>
            <person name="Sun Z."/>
            <person name="Harris H.M."/>
            <person name="McCann A."/>
            <person name="Guo C."/>
            <person name="Argimon S."/>
            <person name="Zhang W."/>
            <person name="Yang X."/>
            <person name="Jeffery I.B."/>
            <person name="Cooney J.C."/>
            <person name="Kagawa T.F."/>
            <person name="Liu W."/>
            <person name="Song Y."/>
            <person name="Salvetti E."/>
            <person name="Wrobel A."/>
            <person name="Rasinkangas P."/>
            <person name="Parkhill J."/>
            <person name="Rea M.C."/>
            <person name="O'Sullivan O."/>
            <person name="Ritari J."/>
            <person name="Douillard F.P."/>
            <person name="Paul Ross R."/>
            <person name="Yang R."/>
            <person name="Briner A.E."/>
            <person name="Felis G.E."/>
            <person name="de Vos W.M."/>
            <person name="Barrangou R."/>
            <person name="Klaenhammer T.R."/>
            <person name="Caufield P.W."/>
            <person name="Cui Y."/>
            <person name="Zhang H."/>
            <person name="O'Toole P.W."/>
        </authorList>
    </citation>
    <scope>NUCLEOTIDE SEQUENCE [LARGE SCALE GENOMIC DNA]</scope>
    <source>
        <strain evidence="2 3">DSM 12744</strain>
    </source>
</reference>
<keyword evidence="1" id="KW-0812">Transmembrane</keyword>
<keyword evidence="3" id="KW-1185">Reference proteome</keyword>
<protein>
    <submittedName>
        <fullName evidence="2">Uncharacterized protein</fullName>
    </submittedName>
</protein>
<name>A0A0R1N830_9LACO</name>
<dbReference type="Proteomes" id="UP000051330">
    <property type="component" value="Unassembled WGS sequence"/>
</dbReference>
<keyword evidence="1" id="KW-1133">Transmembrane helix</keyword>
<dbReference type="STRING" id="1423792.FD09_GL003042"/>
<accession>A0A0R1N830</accession>